<comment type="pathway">
    <text evidence="2 12">Protein modification; protein glycosylation.</text>
</comment>
<evidence type="ECO:0000256" key="8">
    <source>
        <dbReference type="ARBA" id="ARBA00022989"/>
    </source>
</evidence>
<dbReference type="InterPro" id="IPR027995">
    <property type="entry name" value="Galactosyl_T_N"/>
</dbReference>
<keyword evidence="12" id="KW-0479">Metal-binding</keyword>
<dbReference type="Proteomes" id="UP000694569">
    <property type="component" value="Unplaced"/>
</dbReference>
<proteinExistence type="inferred from homology"/>
<evidence type="ECO:0000256" key="2">
    <source>
        <dbReference type="ARBA" id="ARBA00004922"/>
    </source>
</evidence>
<evidence type="ECO:0000313" key="15">
    <source>
        <dbReference type="Ensembl" id="ENSLLEP00000006443.1"/>
    </source>
</evidence>
<protein>
    <recommendedName>
        <fullName evidence="12">Beta-1,4-galactosyltransferase</fullName>
        <shortName evidence="12">Beta-1,4-GalTase</shortName>
        <ecNumber evidence="12">2.4.1.-</ecNumber>
    </recommendedName>
</protein>
<keyword evidence="7 12" id="KW-0735">Signal-anchor</keyword>
<keyword evidence="8" id="KW-1133">Transmembrane helix</keyword>
<dbReference type="PANTHER" id="PTHR19300">
    <property type="entry name" value="BETA-1,4-GALACTOSYLTRANSFERASE"/>
    <property type="match status" value="1"/>
</dbReference>
<dbReference type="PANTHER" id="PTHR19300:SF62">
    <property type="entry name" value="BETA-1,4-GALACTOSYLTRANSFERASE"/>
    <property type="match status" value="1"/>
</dbReference>
<dbReference type="GO" id="GO:0006487">
    <property type="term" value="P:protein N-linked glycosylation"/>
    <property type="evidence" value="ECO:0007669"/>
    <property type="project" value="TreeGrafter"/>
</dbReference>
<evidence type="ECO:0000313" key="16">
    <source>
        <dbReference type="Proteomes" id="UP000694569"/>
    </source>
</evidence>
<keyword evidence="11 12" id="KW-0464">Manganese</keyword>
<dbReference type="Gene3D" id="3.90.550.10">
    <property type="entry name" value="Spore Coat Polysaccharide Biosynthesis Protein SpsA, Chain A"/>
    <property type="match status" value="1"/>
</dbReference>
<keyword evidence="9" id="KW-0472">Membrane</keyword>
<evidence type="ECO:0000256" key="9">
    <source>
        <dbReference type="ARBA" id="ARBA00023136"/>
    </source>
</evidence>
<dbReference type="GO" id="GO:0003831">
    <property type="term" value="F:beta-N-acetylglucosaminylglycopeptide beta-1,4-galactosyltransferase activity"/>
    <property type="evidence" value="ECO:0007669"/>
    <property type="project" value="TreeGrafter"/>
</dbReference>
<keyword evidence="12" id="KW-0333">Golgi apparatus</keyword>
<feature type="domain" description="Galactosyltransferase N-terminal" evidence="14">
    <location>
        <begin position="144"/>
        <end position="275"/>
    </location>
</feature>
<dbReference type="CDD" id="cd00899">
    <property type="entry name" value="b4GalT"/>
    <property type="match status" value="1"/>
</dbReference>
<accession>A0A8C5M3J5</accession>
<comment type="cofactor">
    <cofactor evidence="12">
        <name>Mn(2+)</name>
        <dbReference type="ChEBI" id="CHEBI:29035"/>
    </cofactor>
</comment>
<evidence type="ECO:0000256" key="1">
    <source>
        <dbReference type="ARBA" id="ARBA00004323"/>
    </source>
</evidence>
<name>A0A8C5M3J5_9ANUR</name>
<dbReference type="Pfam" id="PF02709">
    <property type="entry name" value="Glyco_transf_7C"/>
    <property type="match status" value="1"/>
</dbReference>
<dbReference type="GO" id="GO:0046872">
    <property type="term" value="F:metal ion binding"/>
    <property type="evidence" value="ECO:0007669"/>
    <property type="project" value="UniProtKB-UniRule"/>
</dbReference>
<sequence length="417" mass="46770">MPARVLAGAKQAACKQAKMFWPARGVMWERGERGGVSGALCADVGLPPCSSSGSPAGCRHQLPSLSHTCWHESSRGACRLASWDSRQEAASESDKAGAAVLRAAQNNKTKTKTLSEYRSRFVSQSDRNTENVSSNILKDELPMCPEVPPNLGPMDISTQIKVTFESIISENLNVKSGCWKPQSCVAQQKIAIIIPFRDREQHLKVWLYYMHPFLQEQQGNYCVYVVEQTQNTTFNRAKLMNIGFMEAGKDNDFDCFIFSDVDIIPMDRRNLYRCSKNPKHMANSVDKFNFQLPYNTLFGGIVAFSKQQFLKVNGLSNMFWGWGGEDDELYNRVVAAGMKIERPAQSIAKSKMIFHLRDPGNKGTGKSFHLISKAANRMSIDGLNSLFYNITEREEHMLFTKITVQIGTPEDDNVNLP</sequence>
<keyword evidence="4 12" id="KW-0328">Glycosyltransferase</keyword>
<dbReference type="AlphaFoldDB" id="A0A8C5M3J5"/>
<dbReference type="EC" id="2.4.1.-" evidence="12"/>
<keyword evidence="5 12" id="KW-0808">Transferase</keyword>
<dbReference type="GeneTree" id="ENSGT00940000155244"/>
<keyword evidence="16" id="KW-1185">Reference proteome</keyword>
<keyword evidence="6" id="KW-0812">Transmembrane</keyword>
<dbReference type="InterPro" id="IPR027791">
    <property type="entry name" value="Galactosyl_T_C"/>
</dbReference>
<dbReference type="Ensembl" id="ENSLLET00000006713.1">
    <property type="protein sequence ID" value="ENSLLEP00000006443.1"/>
    <property type="gene ID" value="ENSLLEG00000004080.1"/>
</dbReference>
<keyword evidence="10 12" id="KW-0325">Glycoprotein</keyword>
<dbReference type="InterPro" id="IPR003859">
    <property type="entry name" value="Galactosyl_T"/>
</dbReference>
<evidence type="ECO:0000256" key="11">
    <source>
        <dbReference type="ARBA" id="ARBA00023211"/>
    </source>
</evidence>
<feature type="domain" description="Galactosyltransferase C-terminal" evidence="13">
    <location>
        <begin position="279"/>
        <end position="355"/>
    </location>
</feature>
<organism evidence="15 16">
    <name type="scientific">Leptobrachium leishanense</name>
    <name type="common">Leishan spiny toad</name>
    <dbReference type="NCBI Taxonomy" id="445787"/>
    <lineage>
        <taxon>Eukaryota</taxon>
        <taxon>Metazoa</taxon>
        <taxon>Chordata</taxon>
        <taxon>Craniata</taxon>
        <taxon>Vertebrata</taxon>
        <taxon>Euteleostomi</taxon>
        <taxon>Amphibia</taxon>
        <taxon>Batrachia</taxon>
        <taxon>Anura</taxon>
        <taxon>Pelobatoidea</taxon>
        <taxon>Megophryidae</taxon>
        <taxon>Leptobrachium</taxon>
    </lineage>
</organism>
<evidence type="ECO:0000256" key="5">
    <source>
        <dbReference type="ARBA" id="ARBA00022679"/>
    </source>
</evidence>
<evidence type="ECO:0000256" key="10">
    <source>
        <dbReference type="ARBA" id="ARBA00023180"/>
    </source>
</evidence>
<dbReference type="UniPathway" id="UPA00378"/>
<evidence type="ECO:0000256" key="6">
    <source>
        <dbReference type="ARBA" id="ARBA00022692"/>
    </source>
</evidence>
<comment type="similarity">
    <text evidence="3 12">Belongs to the glycosyltransferase 7 family.</text>
</comment>
<dbReference type="GO" id="GO:0008092">
    <property type="term" value="F:cytoskeletal protein binding"/>
    <property type="evidence" value="ECO:0007669"/>
    <property type="project" value="TreeGrafter"/>
</dbReference>
<dbReference type="GO" id="GO:0000139">
    <property type="term" value="C:Golgi membrane"/>
    <property type="evidence" value="ECO:0007669"/>
    <property type="project" value="UniProtKB-SubCell"/>
</dbReference>
<evidence type="ECO:0000256" key="7">
    <source>
        <dbReference type="ARBA" id="ARBA00022968"/>
    </source>
</evidence>
<dbReference type="SUPFAM" id="SSF53448">
    <property type="entry name" value="Nucleotide-diphospho-sugar transferases"/>
    <property type="match status" value="1"/>
</dbReference>
<dbReference type="GO" id="GO:0005975">
    <property type="term" value="P:carbohydrate metabolic process"/>
    <property type="evidence" value="ECO:0007669"/>
    <property type="project" value="InterPro"/>
</dbReference>
<reference evidence="15" key="1">
    <citation type="submission" date="2025-08" db="UniProtKB">
        <authorList>
            <consortium name="Ensembl"/>
        </authorList>
    </citation>
    <scope>IDENTIFICATION</scope>
</reference>
<dbReference type="GO" id="GO:0032580">
    <property type="term" value="C:Golgi cisterna membrane"/>
    <property type="evidence" value="ECO:0007669"/>
    <property type="project" value="UniProtKB-UniRule"/>
</dbReference>
<dbReference type="PRINTS" id="PR02050">
    <property type="entry name" value="B14GALTRFASE"/>
</dbReference>
<evidence type="ECO:0000256" key="3">
    <source>
        <dbReference type="ARBA" id="ARBA00005735"/>
    </source>
</evidence>
<comment type="function">
    <text evidence="12">Responsible for the synthesis of complex-type N-linked oligosaccharides in many glycoproteins as well as the carbohydrate moieties of glycolipids.</text>
</comment>
<dbReference type="InterPro" id="IPR029044">
    <property type="entry name" value="Nucleotide-diphossugar_trans"/>
</dbReference>
<evidence type="ECO:0000259" key="14">
    <source>
        <dbReference type="Pfam" id="PF13733"/>
    </source>
</evidence>
<reference evidence="15" key="2">
    <citation type="submission" date="2025-09" db="UniProtKB">
        <authorList>
            <consortium name="Ensembl"/>
        </authorList>
    </citation>
    <scope>IDENTIFICATION</scope>
</reference>
<evidence type="ECO:0000256" key="12">
    <source>
        <dbReference type="RuleBase" id="RU368121"/>
    </source>
</evidence>
<evidence type="ECO:0000256" key="4">
    <source>
        <dbReference type="ARBA" id="ARBA00022676"/>
    </source>
</evidence>
<dbReference type="OrthoDB" id="10016069at2759"/>
<comment type="subcellular location">
    <subcellularLocation>
        <location evidence="1 12">Golgi apparatus membrane</location>
        <topology evidence="1 12">Single-pass type II membrane protein</topology>
    </subcellularLocation>
</comment>
<evidence type="ECO:0000259" key="13">
    <source>
        <dbReference type="Pfam" id="PF02709"/>
    </source>
</evidence>
<dbReference type="Pfam" id="PF13733">
    <property type="entry name" value="Glyco_transf_7N"/>
    <property type="match status" value="1"/>
</dbReference>